<name>A0AA43QL47_9LECA</name>
<keyword evidence="10" id="KW-1185">Reference proteome</keyword>
<dbReference type="GO" id="GO:0009712">
    <property type="term" value="P:catechol-containing compound metabolic process"/>
    <property type="evidence" value="ECO:0007669"/>
    <property type="project" value="InterPro"/>
</dbReference>
<evidence type="ECO:0008006" key="11">
    <source>
        <dbReference type="Google" id="ProtNLM"/>
    </source>
</evidence>
<keyword evidence="4" id="KW-0223">Dioxygenase</keyword>
<dbReference type="GO" id="GO:0008199">
    <property type="term" value="F:ferric iron binding"/>
    <property type="evidence" value="ECO:0007669"/>
    <property type="project" value="InterPro"/>
</dbReference>
<organism evidence="9 10">
    <name type="scientific">Ramalina farinacea</name>
    <dbReference type="NCBI Taxonomy" id="258253"/>
    <lineage>
        <taxon>Eukaryota</taxon>
        <taxon>Fungi</taxon>
        <taxon>Dikarya</taxon>
        <taxon>Ascomycota</taxon>
        <taxon>Pezizomycotina</taxon>
        <taxon>Lecanoromycetes</taxon>
        <taxon>OSLEUM clade</taxon>
        <taxon>Lecanoromycetidae</taxon>
        <taxon>Lecanorales</taxon>
        <taxon>Lecanorineae</taxon>
        <taxon>Ramalinaceae</taxon>
        <taxon>Ramalina</taxon>
    </lineage>
</organism>
<comment type="caution">
    <text evidence="9">The sequence shown here is derived from an EMBL/GenBank/DDBJ whole genome shotgun (WGS) entry which is preliminary data.</text>
</comment>
<evidence type="ECO:0000259" key="7">
    <source>
        <dbReference type="Pfam" id="PF00775"/>
    </source>
</evidence>
<feature type="domain" description="Intradiol ring-cleavage dioxygenases" evidence="7">
    <location>
        <begin position="108"/>
        <end position="268"/>
    </location>
</feature>
<comment type="similarity">
    <text evidence="2">Belongs to the intradiol ring-cleavage dioxygenase family.</text>
</comment>
<dbReference type="PANTHER" id="PTHR33711:SF7">
    <property type="entry name" value="INTRADIOL RING-CLEAVAGE DIOXYGENASES DOMAIN-CONTAINING PROTEIN-RELATED"/>
    <property type="match status" value="1"/>
</dbReference>
<evidence type="ECO:0000259" key="8">
    <source>
        <dbReference type="Pfam" id="PF04444"/>
    </source>
</evidence>
<evidence type="ECO:0000256" key="5">
    <source>
        <dbReference type="ARBA" id="ARBA00023002"/>
    </source>
</evidence>
<accession>A0AA43QL47</accession>
<keyword evidence="3" id="KW-0479">Metal-binding</keyword>
<evidence type="ECO:0000256" key="2">
    <source>
        <dbReference type="ARBA" id="ARBA00007825"/>
    </source>
</evidence>
<dbReference type="Gene3D" id="2.60.130.10">
    <property type="entry name" value="Aromatic compound dioxygenase"/>
    <property type="match status" value="1"/>
</dbReference>
<reference evidence="9" key="1">
    <citation type="journal article" date="2023" name="Genome Biol. Evol.">
        <title>First Whole Genome Sequence and Flow Cytometry Genome Size Data for the Lichen-Forming Fungus Ramalina farinacea (Ascomycota).</title>
        <authorList>
            <person name="Llewellyn T."/>
            <person name="Mian S."/>
            <person name="Hill R."/>
            <person name="Leitch I.J."/>
            <person name="Gaya E."/>
        </authorList>
    </citation>
    <scope>NUCLEOTIDE SEQUENCE</scope>
    <source>
        <strain evidence="9">LIQ254RAFAR</strain>
    </source>
</reference>
<dbReference type="PANTHER" id="PTHR33711">
    <property type="entry name" value="DIOXYGENASE, PUTATIVE (AFU_ORTHOLOGUE AFUA_2G02910)-RELATED"/>
    <property type="match status" value="1"/>
</dbReference>
<comment type="cofactor">
    <cofactor evidence="1">
        <name>Fe(3+)</name>
        <dbReference type="ChEBI" id="CHEBI:29034"/>
    </cofactor>
</comment>
<dbReference type="InterPro" id="IPR000627">
    <property type="entry name" value="Intradiol_dOase_C"/>
</dbReference>
<proteinExistence type="inferred from homology"/>
<keyword evidence="6" id="KW-0408">Iron</keyword>
<dbReference type="EMBL" id="JAPUFD010000006">
    <property type="protein sequence ID" value="MDI1487807.1"/>
    <property type="molecule type" value="Genomic_DNA"/>
</dbReference>
<sequence>MTQSKNETPMMNLSSENITENVKRINEAPDKPRLSYIMERLVSHVHDFARETRLSTKEWLAGIDYLTAVGVRQKSEFMLLSDILGLSLLVDSIDHPKPPGSTEGTLIGPFHSHEAEVMQNGDSISHDTNGTPCLVLGSVKDRQGQPIPGVKVDAWETDSSGHYDLQNEHRQNLDGRAVLESDPDGRFWFEAIIPVMYPIPHDGPVGQLLALLGRHPWRPAHMHFMFEKVGYDQLITALYMRGDPHETTDAVFGVKESLLVETSPASDAIAAQYGIKVGTPVLKHDFVLVSEAEASKLRDDLSVKALRDLGRKVKIVDGLPVPDVD</sequence>
<dbReference type="GO" id="GO:0018576">
    <property type="term" value="F:catechol 1,2-dioxygenase activity"/>
    <property type="evidence" value="ECO:0007669"/>
    <property type="project" value="InterPro"/>
</dbReference>
<evidence type="ECO:0000256" key="3">
    <source>
        <dbReference type="ARBA" id="ARBA00022723"/>
    </source>
</evidence>
<evidence type="ECO:0000313" key="10">
    <source>
        <dbReference type="Proteomes" id="UP001161017"/>
    </source>
</evidence>
<dbReference type="InterPro" id="IPR007535">
    <property type="entry name" value="Catechol_dOase_N"/>
</dbReference>
<dbReference type="Pfam" id="PF04444">
    <property type="entry name" value="Dioxygenase_N"/>
    <property type="match status" value="1"/>
</dbReference>
<feature type="domain" description="Catechol dioxygenase N-terminal" evidence="8">
    <location>
        <begin position="32"/>
        <end position="101"/>
    </location>
</feature>
<evidence type="ECO:0000256" key="1">
    <source>
        <dbReference type="ARBA" id="ARBA00001965"/>
    </source>
</evidence>
<dbReference type="SUPFAM" id="SSF49482">
    <property type="entry name" value="Aromatic compound dioxygenase"/>
    <property type="match status" value="1"/>
</dbReference>
<dbReference type="InterPro" id="IPR050770">
    <property type="entry name" value="Intradiol_RC_Dioxygenase"/>
</dbReference>
<evidence type="ECO:0000313" key="9">
    <source>
        <dbReference type="EMBL" id="MDI1487807.1"/>
    </source>
</evidence>
<protein>
    <recommendedName>
        <fullName evidence="11">Hydroxyquinol 1,2-dioxygenase</fullName>
    </recommendedName>
</protein>
<dbReference type="Proteomes" id="UP001161017">
    <property type="component" value="Unassembled WGS sequence"/>
</dbReference>
<dbReference type="Pfam" id="PF00775">
    <property type="entry name" value="Dioxygenase_C"/>
    <property type="match status" value="1"/>
</dbReference>
<gene>
    <name evidence="9" type="ORF">OHK93_007080</name>
</gene>
<evidence type="ECO:0000256" key="6">
    <source>
        <dbReference type="ARBA" id="ARBA00023004"/>
    </source>
</evidence>
<keyword evidence="5" id="KW-0560">Oxidoreductase</keyword>
<dbReference type="InterPro" id="IPR015889">
    <property type="entry name" value="Intradiol_dOase_core"/>
</dbReference>
<evidence type="ECO:0000256" key="4">
    <source>
        <dbReference type="ARBA" id="ARBA00022964"/>
    </source>
</evidence>
<dbReference type="AlphaFoldDB" id="A0AA43QL47"/>